<dbReference type="Proteomes" id="UP001258017">
    <property type="component" value="Unassembled WGS sequence"/>
</dbReference>
<organism evidence="3 4">
    <name type="scientific">Odynerus spinipes</name>
    <dbReference type="NCBI Taxonomy" id="1348599"/>
    <lineage>
        <taxon>Eukaryota</taxon>
        <taxon>Metazoa</taxon>
        <taxon>Ecdysozoa</taxon>
        <taxon>Arthropoda</taxon>
        <taxon>Hexapoda</taxon>
        <taxon>Insecta</taxon>
        <taxon>Pterygota</taxon>
        <taxon>Neoptera</taxon>
        <taxon>Endopterygota</taxon>
        <taxon>Hymenoptera</taxon>
        <taxon>Apocrita</taxon>
        <taxon>Aculeata</taxon>
        <taxon>Vespoidea</taxon>
        <taxon>Vespidae</taxon>
        <taxon>Eumeninae</taxon>
        <taxon>Odynerus</taxon>
    </lineage>
</organism>
<gene>
    <name evidence="3" type="ORF">KPH14_010640</name>
</gene>
<dbReference type="EMBL" id="JAIFRP010000013">
    <property type="protein sequence ID" value="KAK2586348.1"/>
    <property type="molecule type" value="Genomic_DNA"/>
</dbReference>
<dbReference type="PANTHER" id="PTHR13195:SF0">
    <property type="entry name" value="PSEUDOURIDYLATE SYNTHASE TRUB2, MITOCHONDRIAL"/>
    <property type="match status" value="1"/>
</dbReference>
<dbReference type="PANTHER" id="PTHR13195">
    <property type="entry name" value="PSEUDOURIDINE SYNTHASE-RELATED"/>
    <property type="match status" value="1"/>
</dbReference>
<sequence length="285" mass="32821">MQHYICVRSTILQRLCTDLNEMKVRPPDPYISIEGETTTKMRVITHPNYADDPLVVGPRYQEKDIKFAAVNRVEIDTCGVLIFGINKGTKFTNQIRESRPTRCYRLKGILGQATNTHFKTGKIVEKSTYKHVKRSYIDKICASMQSSHQKKMFELCGVDLQSQAAYELAAKGLVRPANTQIPILYEIKCIDFQPPEFMLEIVCINEDEQYLKTLIHELGLELHTTATCTLIQCFKYGLFDLQHALLSKQWDLESILNNIQVCREILRNNKYLLEQTSPTLVENNQ</sequence>
<comment type="caution">
    <text evidence="3">The sequence shown here is derived from an EMBL/GenBank/DDBJ whole genome shotgun (WGS) entry which is preliminary data.</text>
</comment>
<dbReference type="InterPro" id="IPR002501">
    <property type="entry name" value="PsdUridine_synth_N"/>
</dbReference>
<evidence type="ECO:0000259" key="2">
    <source>
        <dbReference type="Pfam" id="PF01509"/>
    </source>
</evidence>
<evidence type="ECO:0000313" key="3">
    <source>
        <dbReference type="EMBL" id="KAK2586348.1"/>
    </source>
</evidence>
<feature type="domain" description="Pseudouridine synthase II N-terminal" evidence="2">
    <location>
        <begin position="78"/>
        <end position="204"/>
    </location>
</feature>
<proteinExistence type="inferred from homology"/>
<dbReference type="AlphaFoldDB" id="A0AAD9RVB4"/>
<dbReference type="GO" id="GO:0001522">
    <property type="term" value="P:pseudouridine synthesis"/>
    <property type="evidence" value="ECO:0007669"/>
    <property type="project" value="InterPro"/>
</dbReference>
<dbReference type="Pfam" id="PF01509">
    <property type="entry name" value="TruB_N"/>
    <property type="match status" value="1"/>
</dbReference>
<dbReference type="Gene3D" id="3.30.2350.10">
    <property type="entry name" value="Pseudouridine synthase"/>
    <property type="match status" value="1"/>
</dbReference>
<dbReference type="GO" id="GO:0003723">
    <property type="term" value="F:RNA binding"/>
    <property type="evidence" value="ECO:0007669"/>
    <property type="project" value="InterPro"/>
</dbReference>
<evidence type="ECO:0000313" key="4">
    <source>
        <dbReference type="Proteomes" id="UP001258017"/>
    </source>
</evidence>
<reference evidence="3" key="2">
    <citation type="journal article" date="2023" name="Commun. Biol.">
        <title>Intrasexual cuticular hydrocarbon dimorphism in a wasp sheds light on hydrocarbon biosynthesis genes in Hymenoptera.</title>
        <authorList>
            <person name="Moris V.C."/>
            <person name="Podsiadlowski L."/>
            <person name="Martin S."/>
            <person name="Oeyen J.P."/>
            <person name="Donath A."/>
            <person name="Petersen M."/>
            <person name="Wilbrandt J."/>
            <person name="Misof B."/>
            <person name="Liedtke D."/>
            <person name="Thamm M."/>
            <person name="Scheiner R."/>
            <person name="Schmitt T."/>
            <person name="Niehuis O."/>
        </authorList>
    </citation>
    <scope>NUCLEOTIDE SEQUENCE</scope>
    <source>
        <strain evidence="3">GBR_01_08_01A</strain>
    </source>
</reference>
<accession>A0AAD9RVB4</accession>
<dbReference type="SUPFAM" id="SSF55120">
    <property type="entry name" value="Pseudouridine synthase"/>
    <property type="match status" value="1"/>
</dbReference>
<reference evidence="3" key="1">
    <citation type="submission" date="2021-08" db="EMBL/GenBank/DDBJ databases">
        <authorList>
            <person name="Misof B."/>
            <person name="Oliver O."/>
            <person name="Podsiadlowski L."/>
            <person name="Donath A."/>
            <person name="Peters R."/>
            <person name="Mayer C."/>
            <person name="Rust J."/>
            <person name="Gunkel S."/>
            <person name="Lesny P."/>
            <person name="Martin S."/>
            <person name="Oeyen J.P."/>
            <person name="Petersen M."/>
            <person name="Panagiotis P."/>
            <person name="Wilbrandt J."/>
            <person name="Tanja T."/>
        </authorList>
    </citation>
    <scope>NUCLEOTIDE SEQUENCE</scope>
    <source>
        <strain evidence="3">GBR_01_08_01A</strain>
        <tissue evidence="3">Thorax + abdomen</tissue>
    </source>
</reference>
<dbReference type="InterPro" id="IPR020103">
    <property type="entry name" value="PsdUridine_synth_cat_dom_sf"/>
</dbReference>
<comment type="similarity">
    <text evidence="1">Belongs to the pseudouridine synthase TruB family.</text>
</comment>
<dbReference type="GO" id="GO:0009982">
    <property type="term" value="F:pseudouridine synthase activity"/>
    <property type="evidence" value="ECO:0007669"/>
    <property type="project" value="InterPro"/>
</dbReference>
<evidence type="ECO:0000256" key="1">
    <source>
        <dbReference type="ARBA" id="ARBA00008999"/>
    </source>
</evidence>
<dbReference type="GO" id="GO:0006396">
    <property type="term" value="P:RNA processing"/>
    <property type="evidence" value="ECO:0007669"/>
    <property type="project" value="InterPro"/>
</dbReference>
<keyword evidence="4" id="KW-1185">Reference proteome</keyword>
<dbReference type="InterPro" id="IPR039048">
    <property type="entry name" value="Trub2"/>
</dbReference>
<name>A0AAD9RVB4_9HYME</name>
<protein>
    <recommendedName>
        <fullName evidence="2">Pseudouridine synthase II N-terminal domain-containing protein</fullName>
    </recommendedName>
</protein>